<keyword evidence="3" id="KW-1185">Reference proteome</keyword>
<evidence type="ECO:0000313" key="3">
    <source>
        <dbReference type="Proteomes" id="UP000325672"/>
    </source>
</evidence>
<dbReference type="PANTHER" id="PTHR22893">
    <property type="entry name" value="NADH OXIDOREDUCTASE-RELATED"/>
    <property type="match status" value="1"/>
</dbReference>
<dbReference type="GO" id="GO:0010181">
    <property type="term" value="F:FMN binding"/>
    <property type="evidence" value="ECO:0007669"/>
    <property type="project" value="InterPro"/>
</dbReference>
<dbReference type="AlphaFoldDB" id="A0A5N6SW35"/>
<sequence>MADILLEPVVLGDNIHLRNRICMGSMTRNRCIDNSKPTDASIKHYVSRAQDGPGLIIAEGTFISPHGAEWPHAPVMYNQEHADAWSKVTSAVHEVGGKIFFQPWHPGRIQNENMPMLKEAGAPVHAPSKVPAKGGKFRTLEGTPGYTHNITEIDDPSSIVEQFRHSSALAQQAGFDGIELLSQGGYLLHNFLCSHANLRIDQYGGSAENRCRFPLEVLDSIIEVWGPRVVGIKICPPDDYNDSAISYEELTETYTYYIKELMRRDLAFINLSRRGCQVGRETDAYFRSQPRPEGKELPSGYEPWSQFGHLIKYPGSRTMLMVNHEYTPEEARDLIKQAKIDLVTFARPFIYNPDLVSRIKSGLPFAMNDRGGRVNYGPFQDPNENYNDWPLHEKNQFHSQQAVS</sequence>
<dbReference type="PANTHER" id="PTHR22893:SF91">
    <property type="entry name" value="NADPH DEHYDROGENASE 2-RELATED"/>
    <property type="match status" value="1"/>
</dbReference>
<dbReference type="RefSeq" id="XP_031914938.1">
    <property type="nucleotide sequence ID" value="XM_032059636.1"/>
</dbReference>
<dbReference type="InterPro" id="IPR045247">
    <property type="entry name" value="Oye-like"/>
</dbReference>
<evidence type="ECO:0000259" key="1">
    <source>
        <dbReference type="Pfam" id="PF00724"/>
    </source>
</evidence>
<gene>
    <name evidence="2" type="ORF">BDV38DRAFT_281806</name>
</gene>
<name>A0A5N6SW35_ASPPS</name>
<evidence type="ECO:0000313" key="2">
    <source>
        <dbReference type="EMBL" id="KAE8138875.1"/>
    </source>
</evidence>
<dbReference type="OrthoDB" id="276546at2759"/>
<dbReference type="GeneID" id="43643846"/>
<proteinExistence type="predicted"/>
<dbReference type="InterPro" id="IPR001155">
    <property type="entry name" value="OxRdtase_FMN_N"/>
</dbReference>
<accession>A0A5N6SW35</accession>
<dbReference type="InterPro" id="IPR013785">
    <property type="entry name" value="Aldolase_TIM"/>
</dbReference>
<dbReference type="GO" id="GO:0016491">
    <property type="term" value="F:oxidoreductase activity"/>
    <property type="evidence" value="ECO:0007669"/>
    <property type="project" value="InterPro"/>
</dbReference>
<feature type="domain" description="NADH:flavin oxidoreductase/NADH oxidase N-terminal" evidence="1">
    <location>
        <begin position="5"/>
        <end position="364"/>
    </location>
</feature>
<dbReference type="SUPFAM" id="SSF51395">
    <property type="entry name" value="FMN-linked oxidoreductases"/>
    <property type="match status" value="1"/>
</dbReference>
<organism evidence="2 3">
    <name type="scientific">Aspergillus pseudotamarii</name>
    <dbReference type="NCBI Taxonomy" id="132259"/>
    <lineage>
        <taxon>Eukaryota</taxon>
        <taxon>Fungi</taxon>
        <taxon>Dikarya</taxon>
        <taxon>Ascomycota</taxon>
        <taxon>Pezizomycotina</taxon>
        <taxon>Eurotiomycetes</taxon>
        <taxon>Eurotiomycetidae</taxon>
        <taxon>Eurotiales</taxon>
        <taxon>Aspergillaceae</taxon>
        <taxon>Aspergillus</taxon>
        <taxon>Aspergillus subgen. Circumdati</taxon>
    </lineage>
</organism>
<dbReference type="EMBL" id="ML743569">
    <property type="protein sequence ID" value="KAE8138875.1"/>
    <property type="molecule type" value="Genomic_DNA"/>
</dbReference>
<dbReference type="Proteomes" id="UP000325672">
    <property type="component" value="Unassembled WGS sequence"/>
</dbReference>
<dbReference type="Pfam" id="PF00724">
    <property type="entry name" value="Oxidored_FMN"/>
    <property type="match status" value="1"/>
</dbReference>
<reference evidence="2 3" key="1">
    <citation type="submission" date="2019-04" db="EMBL/GenBank/DDBJ databases">
        <title>Friends and foes A comparative genomics study of 23 Aspergillus species from section Flavi.</title>
        <authorList>
            <consortium name="DOE Joint Genome Institute"/>
            <person name="Kjaerbolling I."/>
            <person name="Vesth T."/>
            <person name="Frisvad J.C."/>
            <person name="Nybo J.L."/>
            <person name="Theobald S."/>
            <person name="Kildgaard S."/>
            <person name="Isbrandt T."/>
            <person name="Kuo A."/>
            <person name="Sato A."/>
            <person name="Lyhne E.K."/>
            <person name="Kogle M.E."/>
            <person name="Wiebenga A."/>
            <person name="Kun R.S."/>
            <person name="Lubbers R.J."/>
            <person name="Makela M.R."/>
            <person name="Barry K."/>
            <person name="Chovatia M."/>
            <person name="Clum A."/>
            <person name="Daum C."/>
            <person name="Haridas S."/>
            <person name="He G."/>
            <person name="LaButti K."/>
            <person name="Lipzen A."/>
            <person name="Mondo S."/>
            <person name="Riley R."/>
            <person name="Salamov A."/>
            <person name="Simmons B.A."/>
            <person name="Magnuson J.K."/>
            <person name="Henrissat B."/>
            <person name="Mortensen U.H."/>
            <person name="Larsen T.O."/>
            <person name="Devries R.P."/>
            <person name="Grigoriev I.V."/>
            <person name="Machida M."/>
            <person name="Baker S.E."/>
            <person name="Andersen M.R."/>
        </authorList>
    </citation>
    <scope>NUCLEOTIDE SEQUENCE [LARGE SCALE GENOMIC DNA]</scope>
    <source>
        <strain evidence="2 3">CBS 117625</strain>
    </source>
</reference>
<dbReference type="Gene3D" id="3.20.20.70">
    <property type="entry name" value="Aldolase class I"/>
    <property type="match status" value="1"/>
</dbReference>
<protein>
    <recommendedName>
        <fullName evidence="1">NADH:flavin oxidoreductase/NADH oxidase N-terminal domain-containing protein</fullName>
    </recommendedName>
</protein>